<comment type="caution">
    <text evidence="1">The sequence shown here is derived from an EMBL/GenBank/DDBJ whole genome shotgun (WGS) entry which is preliminary data.</text>
</comment>
<dbReference type="InterPro" id="IPR043519">
    <property type="entry name" value="NT_sf"/>
</dbReference>
<dbReference type="EMBL" id="RJND01000005">
    <property type="protein sequence ID" value="RSI51783.1"/>
    <property type="molecule type" value="Genomic_DNA"/>
</dbReference>
<evidence type="ECO:0008006" key="3">
    <source>
        <dbReference type="Google" id="ProtNLM"/>
    </source>
</evidence>
<name>A0AB74DT71_STRSA</name>
<organism evidence="1 2">
    <name type="scientific">Streptococcus sanguinis</name>
    <dbReference type="NCBI Taxonomy" id="1305"/>
    <lineage>
        <taxon>Bacteria</taxon>
        <taxon>Bacillati</taxon>
        <taxon>Bacillota</taxon>
        <taxon>Bacilli</taxon>
        <taxon>Lactobacillales</taxon>
        <taxon>Streptococcaceae</taxon>
        <taxon>Streptococcus</taxon>
    </lineage>
</organism>
<gene>
    <name evidence="1" type="ORF">D8869_07950</name>
</gene>
<protein>
    <recommendedName>
        <fullName evidence="3">Nucleotidyltransferase domain-containing protein</fullName>
    </recommendedName>
</protein>
<dbReference type="RefSeq" id="WP_125348352.1">
    <property type="nucleotide sequence ID" value="NZ_CP076615.1"/>
</dbReference>
<reference evidence="1 2" key="1">
    <citation type="submission" date="2018-11" db="EMBL/GenBank/DDBJ databases">
        <title>Species Designations Belie Phenotypic and Genotypic Heterogeneity in Oral Streptococci.</title>
        <authorList>
            <person name="Velsko I."/>
        </authorList>
    </citation>
    <scope>NUCLEOTIDE SEQUENCE [LARGE SCALE GENOMIC DNA]</scope>
    <source>
        <strain evidence="1 2">BCC37</strain>
    </source>
</reference>
<sequence length="259" mass="29830">MKEQILNSILNKNNANINDIVEKVIDSSQSAILLYTSYFENLGNKNSDIDIYVFLPDDTKLDNSNLRKYSNCLGVDVIQAGDLELDIEYWTISSIKRIAQKFADSKGVEGSFVDLKILLRIYHGYFINSSKISLDISKFIEDIDILQLLKNRISLEARSLYDEAIKMYEVNEWILALDCARRCIWECASYINAYYGKPNLKSKWISKIFLDNAAFGNEEILQEYLNLQIYSNISEENIEKKILSMFSLIQSMLSVGLFD</sequence>
<dbReference type="AlphaFoldDB" id="A0AB74DT71"/>
<evidence type="ECO:0000313" key="1">
    <source>
        <dbReference type="EMBL" id="RSI51783.1"/>
    </source>
</evidence>
<dbReference type="SUPFAM" id="SSF81301">
    <property type="entry name" value="Nucleotidyltransferase"/>
    <property type="match status" value="1"/>
</dbReference>
<accession>A0AB74DT71</accession>
<proteinExistence type="predicted"/>
<dbReference type="Proteomes" id="UP000280406">
    <property type="component" value="Unassembled WGS sequence"/>
</dbReference>
<evidence type="ECO:0000313" key="2">
    <source>
        <dbReference type="Proteomes" id="UP000280406"/>
    </source>
</evidence>